<dbReference type="Proteomes" id="UP000612585">
    <property type="component" value="Unassembled WGS sequence"/>
</dbReference>
<proteinExistence type="predicted"/>
<sequence length="66" mass="6667">MRAAACVGAAVTGRAVTGRARTQTRSDLMSVAGMRIPKDGGGTGAVSKVSVRFSIAVSKTIDLCPT</sequence>
<gene>
    <name evidence="1" type="ORF">Vau01_017140</name>
</gene>
<organism evidence="1 2">
    <name type="scientific">Virgisporangium aurantiacum</name>
    <dbReference type="NCBI Taxonomy" id="175570"/>
    <lineage>
        <taxon>Bacteria</taxon>
        <taxon>Bacillati</taxon>
        <taxon>Actinomycetota</taxon>
        <taxon>Actinomycetes</taxon>
        <taxon>Micromonosporales</taxon>
        <taxon>Micromonosporaceae</taxon>
        <taxon>Virgisporangium</taxon>
    </lineage>
</organism>
<name>A0A8J3Z0S1_9ACTN</name>
<dbReference type="AlphaFoldDB" id="A0A8J3Z0S1"/>
<reference evidence="1" key="1">
    <citation type="submission" date="2021-01" db="EMBL/GenBank/DDBJ databases">
        <title>Whole genome shotgun sequence of Virgisporangium aurantiacum NBRC 16421.</title>
        <authorList>
            <person name="Komaki H."/>
            <person name="Tamura T."/>
        </authorList>
    </citation>
    <scope>NUCLEOTIDE SEQUENCE</scope>
    <source>
        <strain evidence="1">NBRC 16421</strain>
    </source>
</reference>
<comment type="caution">
    <text evidence="1">The sequence shown here is derived from an EMBL/GenBank/DDBJ whole genome shotgun (WGS) entry which is preliminary data.</text>
</comment>
<evidence type="ECO:0000313" key="2">
    <source>
        <dbReference type="Proteomes" id="UP000612585"/>
    </source>
</evidence>
<evidence type="ECO:0000313" key="1">
    <source>
        <dbReference type="EMBL" id="GIJ54198.1"/>
    </source>
</evidence>
<dbReference type="EMBL" id="BOPG01000011">
    <property type="protein sequence ID" value="GIJ54198.1"/>
    <property type="molecule type" value="Genomic_DNA"/>
</dbReference>
<accession>A0A8J3Z0S1</accession>
<protein>
    <submittedName>
        <fullName evidence="1">Uncharacterized protein</fullName>
    </submittedName>
</protein>
<keyword evidence="2" id="KW-1185">Reference proteome</keyword>